<feature type="transmembrane region" description="Helical" evidence="1">
    <location>
        <begin position="113"/>
        <end position="138"/>
    </location>
</feature>
<dbReference type="Pfam" id="PF09948">
    <property type="entry name" value="PpoB2"/>
    <property type="match status" value="1"/>
</dbReference>
<keyword evidence="1" id="KW-0812">Transmembrane</keyword>
<dbReference type="InterPro" id="IPR018688">
    <property type="entry name" value="PpoB2-like"/>
</dbReference>
<feature type="transmembrane region" description="Helical" evidence="1">
    <location>
        <begin position="200"/>
        <end position="228"/>
    </location>
</feature>
<dbReference type="Proteomes" id="UP001161405">
    <property type="component" value="Unassembled WGS sequence"/>
</dbReference>
<keyword evidence="1" id="KW-0472">Membrane</keyword>
<gene>
    <name evidence="2" type="ORF">GCM10007879_02120</name>
</gene>
<name>A0ABQ5UKZ3_9HYPH</name>
<dbReference type="RefSeq" id="WP_284361149.1">
    <property type="nucleotide sequence ID" value="NZ_BSNI01000001.1"/>
</dbReference>
<sequence length="261" mass="28261">MTTINFGVGPLLRSNLIAGFATLAMICLCWLYLLSGAGMAMDILEMSVFGIPSLVLSAVEQEEGMQMSTVMIKPSLFGTTTMWWLMMIAMMLPGTLRHLPVLGSTSIRVSMSLGMFLSGYAAIWLGFSLIATAMQYGLVSVNVLHPTKMWSTNALFSIILLCTAGAVQLTKTKAKHLFACQQQPTSQSPWKLGLKYGAHCLFASFFLMCLLFVGGVMNIFWIVGLSLIVTVEKLLPAPRLFSAAIGLIFIIAAATIVISTI</sequence>
<feature type="transmembrane region" description="Helical" evidence="1">
    <location>
        <begin position="240"/>
        <end position="258"/>
    </location>
</feature>
<reference evidence="2" key="2">
    <citation type="submission" date="2023-01" db="EMBL/GenBank/DDBJ databases">
        <title>Draft genome sequence of Maritalea porphyrae strain NBRC 107169.</title>
        <authorList>
            <person name="Sun Q."/>
            <person name="Mori K."/>
        </authorList>
    </citation>
    <scope>NUCLEOTIDE SEQUENCE</scope>
    <source>
        <strain evidence="2">NBRC 107169</strain>
    </source>
</reference>
<dbReference type="EMBL" id="BSNI01000001">
    <property type="protein sequence ID" value="GLQ15963.1"/>
    <property type="molecule type" value="Genomic_DNA"/>
</dbReference>
<feature type="transmembrane region" description="Helical" evidence="1">
    <location>
        <begin position="150"/>
        <end position="169"/>
    </location>
</feature>
<evidence type="ECO:0000313" key="2">
    <source>
        <dbReference type="EMBL" id="GLQ15963.1"/>
    </source>
</evidence>
<reference evidence="2" key="1">
    <citation type="journal article" date="2014" name="Int. J. Syst. Evol. Microbiol.">
        <title>Complete genome of a new Firmicutes species belonging to the dominant human colonic microbiota ('Ruminococcus bicirculans') reveals two chromosomes and a selective capacity to utilize plant glucans.</title>
        <authorList>
            <consortium name="NISC Comparative Sequencing Program"/>
            <person name="Wegmann U."/>
            <person name="Louis P."/>
            <person name="Goesmann A."/>
            <person name="Henrissat B."/>
            <person name="Duncan S.H."/>
            <person name="Flint H.J."/>
        </authorList>
    </citation>
    <scope>NUCLEOTIDE SEQUENCE</scope>
    <source>
        <strain evidence="2">NBRC 107169</strain>
    </source>
</reference>
<evidence type="ECO:0000256" key="1">
    <source>
        <dbReference type="SAM" id="Phobius"/>
    </source>
</evidence>
<keyword evidence="3" id="KW-1185">Reference proteome</keyword>
<comment type="caution">
    <text evidence="2">The sequence shown here is derived from an EMBL/GenBank/DDBJ whole genome shotgun (WGS) entry which is preliminary data.</text>
</comment>
<feature type="transmembrane region" description="Helical" evidence="1">
    <location>
        <begin position="12"/>
        <end position="33"/>
    </location>
</feature>
<keyword evidence="1" id="KW-1133">Transmembrane helix</keyword>
<organism evidence="2 3">
    <name type="scientific">Maritalea porphyrae</name>
    <dbReference type="NCBI Taxonomy" id="880732"/>
    <lineage>
        <taxon>Bacteria</taxon>
        <taxon>Pseudomonadati</taxon>
        <taxon>Pseudomonadota</taxon>
        <taxon>Alphaproteobacteria</taxon>
        <taxon>Hyphomicrobiales</taxon>
        <taxon>Devosiaceae</taxon>
        <taxon>Maritalea</taxon>
    </lineage>
</organism>
<feature type="transmembrane region" description="Helical" evidence="1">
    <location>
        <begin position="71"/>
        <end position="92"/>
    </location>
</feature>
<evidence type="ECO:0000313" key="3">
    <source>
        <dbReference type="Proteomes" id="UP001161405"/>
    </source>
</evidence>
<proteinExistence type="predicted"/>
<protein>
    <submittedName>
        <fullName evidence="2">Metal-binding protein</fullName>
    </submittedName>
</protein>
<accession>A0ABQ5UKZ3</accession>